<protein>
    <recommendedName>
        <fullName evidence="4">DUF4179 domain-containing protein</fullName>
    </recommendedName>
</protein>
<gene>
    <name evidence="2" type="ORF">IAB26_05805</name>
</gene>
<evidence type="ECO:0000256" key="1">
    <source>
        <dbReference type="SAM" id="Phobius"/>
    </source>
</evidence>
<keyword evidence="1" id="KW-0812">Transmembrane</keyword>
<organism evidence="2 3">
    <name type="scientific">Candidatus Limivivens merdigallinarum</name>
    <dbReference type="NCBI Taxonomy" id="2840859"/>
    <lineage>
        <taxon>Bacteria</taxon>
        <taxon>Bacillati</taxon>
        <taxon>Bacillota</taxon>
        <taxon>Clostridia</taxon>
        <taxon>Lachnospirales</taxon>
        <taxon>Lachnospiraceae</taxon>
        <taxon>Lachnospiraceae incertae sedis</taxon>
        <taxon>Candidatus Limivivens</taxon>
    </lineage>
</organism>
<dbReference type="Proteomes" id="UP000886886">
    <property type="component" value="Unassembled WGS sequence"/>
</dbReference>
<accession>A0A9D0ZUD9</accession>
<keyword evidence="1" id="KW-1133">Transmembrane helix</keyword>
<name>A0A9D0ZUD9_9FIRM</name>
<reference evidence="2" key="1">
    <citation type="submission" date="2020-10" db="EMBL/GenBank/DDBJ databases">
        <authorList>
            <person name="Gilroy R."/>
        </authorList>
    </citation>
    <scope>NUCLEOTIDE SEQUENCE</scope>
    <source>
        <strain evidence="2">ChiSjej3B21-11622</strain>
    </source>
</reference>
<evidence type="ECO:0008006" key="4">
    <source>
        <dbReference type="Google" id="ProtNLM"/>
    </source>
</evidence>
<evidence type="ECO:0000313" key="3">
    <source>
        <dbReference type="Proteomes" id="UP000886886"/>
    </source>
</evidence>
<dbReference type="EMBL" id="DVFT01000087">
    <property type="protein sequence ID" value="HIQ96056.1"/>
    <property type="molecule type" value="Genomic_DNA"/>
</dbReference>
<keyword evidence="1" id="KW-0472">Membrane</keyword>
<dbReference type="AlphaFoldDB" id="A0A9D0ZUD9"/>
<comment type="caution">
    <text evidence="2">The sequence shown here is derived from an EMBL/GenBank/DDBJ whole genome shotgun (WGS) entry which is preliminary data.</text>
</comment>
<sequence>MNRERWNRDYPQMPESFHDTVLKEVLRHTQVSTPKKKHRSPKTYLLTGIAAVFVLGATAIGVEPVHKFVFQEWLGLSDREGIGEAILPSPSLSIAVQSPGEKPDYMDDAQWESYPDLPAQWTETPVLSIQELLFDGQKLVIYGAVPSGYQAEVTTLFINGEEFGPAENQTADAADEHGASAHIITLNFQEPLSAPFRVEMPVRIYGKQGRTHIRYKNQDLSFTVDTPSEAISLPDQSFSLKEYTVEVTNLSLSLTTLTGTLSISMDDTQKEAYQNSSQKILPNTAVIRGENQEIWEGQNPSVPDSRISYTESEIPLAFSFHVRVPEDGQSSVMLNLVTPREISPDGKIDLYSEANLYGEPMKLSLIPN</sequence>
<proteinExistence type="predicted"/>
<feature type="transmembrane region" description="Helical" evidence="1">
    <location>
        <begin position="44"/>
        <end position="62"/>
    </location>
</feature>
<reference evidence="2" key="2">
    <citation type="journal article" date="2021" name="PeerJ">
        <title>Extensive microbial diversity within the chicken gut microbiome revealed by metagenomics and culture.</title>
        <authorList>
            <person name="Gilroy R."/>
            <person name="Ravi A."/>
            <person name="Getino M."/>
            <person name="Pursley I."/>
            <person name="Horton D.L."/>
            <person name="Alikhan N.F."/>
            <person name="Baker D."/>
            <person name="Gharbi K."/>
            <person name="Hall N."/>
            <person name="Watson M."/>
            <person name="Adriaenssens E.M."/>
            <person name="Foster-Nyarko E."/>
            <person name="Jarju S."/>
            <person name="Secka A."/>
            <person name="Antonio M."/>
            <person name="Oren A."/>
            <person name="Chaudhuri R.R."/>
            <person name="La Ragione R."/>
            <person name="Hildebrand F."/>
            <person name="Pallen M.J."/>
        </authorList>
    </citation>
    <scope>NUCLEOTIDE SEQUENCE</scope>
    <source>
        <strain evidence="2">ChiSjej3B21-11622</strain>
    </source>
</reference>
<evidence type="ECO:0000313" key="2">
    <source>
        <dbReference type="EMBL" id="HIQ96056.1"/>
    </source>
</evidence>